<organism evidence="2 3">
    <name type="scientific">Desulfonema magnum</name>
    <dbReference type="NCBI Taxonomy" id="45655"/>
    <lineage>
        <taxon>Bacteria</taxon>
        <taxon>Pseudomonadati</taxon>
        <taxon>Thermodesulfobacteriota</taxon>
        <taxon>Desulfobacteria</taxon>
        <taxon>Desulfobacterales</taxon>
        <taxon>Desulfococcaceae</taxon>
        <taxon>Desulfonema</taxon>
    </lineage>
</organism>
<dbReference type="InterPro" id="IPR014710">
    <property type="entry name" value="RmlC-like_jellyroll"/>
</dbReference>
<dbReference type="Gene3D" id="2.60.120.10">
    <property type="entry name" value="Jelly Rolls"/>
    <property type="match status" value="1"/>
</dbReference>
<dbReference type="EMBL" id="CP061800">
    <property type="protein sequence ID" value="QTA88992.1"/>
    <property type="molecule type" value="Genomic_DNA"/>
</dbReference>
<gene>
    <name evidence="2" type="ORF">dnm_050370</name>
</gene>
<accession>A0A975GPL9</accession>
<evidence type="ECO:0000313" key="3">
    <source>
        <dbReference type="Proteomes" id="UP000663722"/>
    </source>
</evidence>
<dbReference type="KEGG" id="dmm:dnm_050370"/>
<dbReference type="CDD" id="cd00038">
    <property type="entry name" value="CAP_ED"/>
    <property type="match status" value="1"/>
</dbReference>
<dbReference type="AlphaFoldDB" id="A0A975GPL9"/>
<dbReference type="RefSeq" id="WP_207683515.1">
    <property type="nucleotide sequence ID" value="NZ_CP061800.1"/>
</dbReference>
<dbReference type="InterPro" id="IPR000595">
    <property type="entry name" value="cNMP-bd_dom"/>
</dbReference>
<evidence type="ECO:0000313" key="2">
    <source>
        <dbReference type="EMBL" id="QTA88992.1"/>
    </source>
</evidence>
<dbReference type="SUPFAM" id="SSF51206">
    <property type="entry name" value="cAMP-binding domain-like"/>
    <property type="match status" value="1"/>
</dbReference>
<dbReference type="InterPro" id="IPR018490">
    <property type="entry name" value="cNMP-bd_dom_sf"/>
</dbReference>
<dbReference type="Gene3D" id="2.40.10.220">
    <property type="entry name" value="predicted glycosyltransferase like domains"/>
    <property type="match status" value="1"/>
</dbReference>
<dbReference type="Pfam" id="PF07238">
    <property type="entry name" value="PilZ"/>
    <property type="match status" value="1"/>
</dbReference>
<name>A0A975GPL9_9BACT</name>
<proteinExistence type="predicted"/>
<dbReference type="Pfam" id="PF00027">
    <property type="entry name" value="cNMP_binding"/>
    <property type="match status" value="1"/>
</dbReference>
<dbReference type="GO" id="GO:0035438">
    <property type="term" value="F:cyclic-di-GMP binding"/>
    <property type="evidence" value="ECO:0007669"/>
    <property type="project" value="InterPro"/>
</dbReference>
<dbReference type="Proteomes" id="UP000663722">
    <property type="component" value="Chromosome"/>
</dbReference>
<sequence length="356" mass="40819">MDDFSRQEKLADQYLEQNNKKAAVHLLFNLISEYAKVKNFSAAEKLRDKLSEADPCALFEIIKSDEIIEKEKTGHLYQAHLEIWSELYNEMTTDEACALYSGLEKEKYDTNDTIFEQGKFNAKLYFIDQGYLKKICHQDRNEILLETLGPGDVAGVKTFFAITVCTTSLITLSQVKLSFLNKDILVRWQDEFPSLVSKLNEFCFKPDDVGKKGINRRVHKRIKLTGKAELHILNTFGNPIGKFFPGNLSDISMGGLSFIVKMSDKKNPPLLLGRKLGVRFTLPGDRYQIEISQKGTIIGVTDRLSNHYSVHMKFDRMLDESISRMIERMVSSEPIVTRQKSDSPLFIQKIKKMLIR</sequence>
<dbReference type="PROSITE" id="PS50042">
    <property type="entry name" value="CNMP_BINDING_3"/>
    <property type="match status" value="1"/>
</dbReference>
<reference evidence="2" key="1">
    <citation type="journal article" date="2021" name="Microb. Physiol.">
        <title>Proteogenomic Insights into the Physiology of Marine, Sulfate-Reducing, Filamentous Desulfonema limicola and Desulfonema magnum.</title>
        <authorList>
            <person name="Schnaars V."/>
            <person name="Wohlbrand L."/>
            <person name="Scheve S."/>
            <person name="Hinrichs C."/>
            <person name="Reinhardt R."/>
            <person name="Rabus R."/>
        </authorList>
    </citation>
    <scope>NUCLEOTIDE SEQUENCE</scope>
    <source>
        <strain evidence="2">4be13</strain>
    </source>
</reference>
<evidence type="ECO:0000259" key="1">
    <source>
        <dbReference type="PROSITE" id="PS50042"/>
    </source>
</evidence>
<feature type="domain" description="Cyclic nucleotide-binding" evidence="1">
    <location>
        <begin position="87"/>
        <end position="187"/>
    </location>
</feature>
<dbReference type="InterPro" id="IPR009875">
    <property type="entry name" value="PilZ_domain"/>
</dbReference>
<protein>
    <submittedName>
        <fullName evidence="2">Cyclic nucleotide-binding and PilZ domains-containing protein</fullName>
    </submittedName>
</protein>
<keyword evidence="3" id="KW-1185">Reference proteome</keyword>